<accession>W2RM38</accession>
<evidence type="ECO:0008006" key="4">
    <source>
        <dbReference type="Google" id="ProtNLM"/>
    </source>
</evidence>
<sequence length="564" mass="62227">MSESTVEVEDFAFQQSSPLSLRQSSVLSSPPAPPLGDPVSTNFDYNLTEDPFKTDDRLLRPSASIRHGQLTDDRRISGNSSISSFPASVLRHEDERTPSVSPIHLRHGSTGSFSKTPSPRRNRGFGSAFRHPSSIREMQLNDDTGDDTESVMSHHRSGSRMSVRSHGSSYSTNTSPSKRSSRSAQKRGSGLKKEFPLVLLHCTLLPPANNWLGPACDKDLFAALLPEPYRQRWTQLQDRLGSAELRSRGILLPHPQEDYELLEERLLEALELERPRIQSNHYLEHAGDSGFESGSQTESDVDVEDKCPDCGKHLRTVADKKWEIKVFAANGLMRGAAWSAAWRDMEKVDVEIGMWMPEDIRQEMDTRLDALKAAQEEAEVQQEQRHDQAEGMFKDRRHSYERQDPDRHAPAPEAVPRHEASTPQSTLQLFVQDRRNIAIVILSILVLVYAVLNARGQGASSAPAGANKAPNTTHITSTEVWTTTIVAHDETTSLGTIAQGGAEAADPGTLISAKASETEARTEETHPAEATGARELDPQVGDVSARHEAAESHTSDPGNAEQDH</sequence>
<organism evidence="2 3">
    <name type="scientific">Cyphellophora europaea (strain CBS 101466)</name>
    <name type="common">Phialophora europaea</name>
    <dbReference type="NCBI Taxonomy" id="1220924"/>
    <lineage>
        <taxon>Eukaryota</taxon>
        <taxon>Fungi</taxon>
        <taxon>Dikarya</taxon>
        <taxon>Ascomycota</taxon>
        <taxon>Pezizomycotina</taxon>
        <taxon>Eurotiomycetes</taxon>
        <taxon>Chaetothyriomycetidae</taxon>
        <taxon>Chaetothyriales</taxon>
        <taxon>Cyphellophoraceae</taxon>
        <taxon>Cyphellophora</taxon>
    </lineage>
</organism>
<feature type="region of interest" description="Disordered" evidence="1">
    <location>
        <begin position="1"/>
        <end position="189"/>
    </location>
</feature>
<dbReference type="InParanoid" id="W2RM38"/>
<dbReference type="OrthoDB" id="5369448at2759"/>
<feature type="compositionally biased region" description="Basic and acidic residues" evidence="1">
    <location>
        <begin position="397"/>
        <end position="420"/>
    </location>
</feature>
<dbReference type="VEuPathDB" id="FungiDB:HMPREF1541_07164"/>
<feature type="region of interest" description="Disordered" evidence="1">
    <location>
        <begin position="284"/>
        <end position="304"/>
    </location>
</feature>
<feature type="compositionally biased region" description="Basic and acidic residues" evidence="1">
    <location>
        <begin position="50"/>
        <end position="59"/>
    </location>
</feature>
<name>W2RM38_CYPE1</name>
<dbReference type="STRING" id="1220924.W2RM38"/>
<protein>
    <recommendedName>
        <fullName evidence="4">Flavoprotein oxygenase</fullName>
    </recommendedName>
</protein>
<feature type="compositionally biased region" description="Polar residues" evidence="1">
    <location>
        <begin position="159"/>
        <end position="178"/>
    </location>
</feature>
<dbReference type="HOGENOM" id="CLU_020643_0_0_1"/>
<feature type="compositionally biased region" description="Acidic residues" evidence="1">
    <location>
        <begin position="1"/>
        <end position="10"/>
    </location>
</feature>
<keyword evidence="3" id="KW-1185">Reference proteome</keyword>
<feature type="region of interest" description="Disordered" evidence="1">
    <location>
        <begin position="514"/>
        <end position="564"/>
    </location>
</feature>
<dbReference type="eggNOG" id="ENOG502SAW3">
    <property type="taxonomic scope" value="Eukaryota"/>
</dbReference>
<feature type="compositionally biased region" description="Polar residues" evidence="1">
    <location>
        <begin position="77"/>
        <end position="86"/>
    </location>
</feature>
<dbReference type="EMBL" id="KB822723">
    <property type="protein sequence ID" value="ETN37542.1"/>
    <property type="molecule type" value="Genomic_DNA"/>
</dbReference>
<feature type="compositionally biased region" description="Basic and acidic residues" evidence="1">
    <location>
        <begin position="516"/>
        <end position="537"/>
    </location>
</feature>
<dbReference type="RefSeq" id="XP_008719711.1">
    <property type="nucleotide sequence ID" value="XM_008721489.1"/>
</dbReference>
<proteinExistence type="predicted"/>
<feature type="region of interest" description="Disordered" evidence="1">
    <location>
        <begin position="397"/>
        <end position="423"/>
    </location>
</feature>
<feature type="compositionally biased region" description="Low complexity" evidence="1">
    <location>
        <begin position="14"/>
        <end position="29"/>
    </location>
</feature>
<dbReference type="GeneID" id="19974503"/>
<dbReference type="AlphaFoldDB" id="W2RM38"/>
<feature type="compositionally biased region" description="Basic and acidic residues" evidence="1">
    <location>
        <begin position="544"/>
        <end position="554"/>
    </location>
</feature>
<gene>
    <name evidence="2" type="ORF">HMPREF1541_07164</name>
</gene>
<evidence type="ECO:0000313" key="2">
    <source>
        <dbReference type="EMBL" id="ETN37542.1"/>
    </source>
</evidence>
<evidence type="ECO:0000313" key="3">
    <source>
        <dbReference type="Proteomes" id="UP000030752"/>
    </source>
</evidence>
<evidence type="ECO:0000256" key="1">
    <source>
        <dbReference type="SAM" id="MobiDB-lite"/>
    </source>
</evidence>
<reference evidence="2 3" key="1">
    <citation type="submission" date="2013-03" db="EMBL/GenBank/DDBJ databases">
        <title>The Genome Sequence of Phialophora europaea CBS 101466.</title>
        <authorList>
            <consortium name="The Broad Institute Genomics Platform"/>
            <person name="Cuomo C."/>
            <person name="de Hoog S."/>
            <person name="Gorbushina A."/>
            <person name="Walker B."/>
            <person name="Young S.K."/>
            <person name="Zeng Q."/>
            <person name="Gargeya S."/>
            <person name="Fitzgerald M."/>
            <person name="Haas B."/>
            <person name="Abouelleil A."/>
            <person name="Allen A.W."/>
            <person name="Alvarado L."/>
            <person name="Arachchi H.M."/>
            <person name="Berlin A.M."/>
            <person name="Chapman S.B."/>
            <person name="Gainer-Dewar J."/>
            <person name="Goldberg J."/>
            <person name="Griggs A."/>
            <person name="Gujja S."/>
            <person name="Hansen M."/>
            <person name="Howarth C."/>
            <person name="Imamovic A."/>
            <person name="Ireland A."/>
            <person name="Larimer J."/>
            <person name="McCowan C."/>
            <person name="Murphy C."/>
            <person name="Pearson M."/>
            <person name="Poon T.W."/>
            <person name="Priest M."/>
            <person name="Roberts A."/>
            <person name="Saif S."/>
            <person name="Shea T."/>
            <person name="Sisk P."/>
            <person name="Sykes S."/>
            <person name="Wortman J."/>
            <person name="Nusbaum C."/>
            <person name="Birren B."/>
        </authorList>
    </citation>
    <scope>NUCLEOTIDE SEQUENCE [LARGE SCALE GENOMIC DNA]</scope>
    <source>
        <strain evidence="2 3">CBS 101466</strain>
    </source>
</reference>
<dbReference type="Proteomes" id="UP000030752">
    <property type="component" value="Unassembled WGS sequence"/>
</dbReference>